<dbReference type="Proteomes" id="UP000466514">
    <property type="component" value="Chromosome"/>
</dbReference>
<dbReference type="AlphaFoldDB" id="A0A7I7M6H7"/>
<dbReference type="KEGG" id="mpsc:MPSYJ_09480"/>
<feature type="compositionally biased region" description="Basic and acidic residues" evidence="1">
    <location>
        <begin position="43"/>
        <end position="57"/>
    </location>
</feature>
<gene>
    <name evidence="3" type="ORF">MPSYJ_09480</name>
</gene>
<proteinExistence type="predicted"/>
<feature type="region of interest" description="Disordered" evidence="1">
    <location>
        <begin position="18"/>
        <end position="57"/>
    </location>
</feature>
<dbReference type="InterPro" id="IPR024498">
    <property type="entry name" value="DUF2786"/>
</dbReference>
<evidence type="ECO:0000256" key="1">
    <source>
        <dbReference type="SAM" id="MobiDB-lite"/>
    </source>
</evidence>
<keyword evidence="4" id="KW-1185">Reference proteome</keyword>
<evidence type="ECO:0000313" key="4">
    <source>
        <dbReference type="Proteomes" id="UP000466514"/>
    </source>
</evidence>
<reference evidence="3 4" key="1">
    <citation type="journal article" date="2019" name="Emerg. Microbes Infect.">
        <title>Comprehensive subspecies identification of 175 nontuberculous mycobacteria species based on 7547 genomic profiles.</title>
        <authorList>
            <person name="Matsumoto Y."/>
            <person name="Kinjo T."/>
            <person name="Motooka D."/>
            <person name="Nabeya D."/>
            <person name="Jung N."/>
            <person name="Uechi K."/>
            <person name="Horii T."/>
            <person name="Iida T."/>
            <person name="Fujita J."/>
            <person name="Nakamura S."/>
        </authorList>
    </citation>
    <scope>NUCLEOTIDE SEQUENCE [LARGE SCALE GENOMIC DNA]</scope>
    <source>
        <strain evidence="3 4">JCM 13323</strain>
    </source>
</reference>
<name>A0A7I7M6H7_9MYCO</name>
<sequence>MPLARTLVARAADRLSDPRARLADMGKRNRERRTAKQKQRRRSATERERRRPDPEQDRTQLLERLIVAWRTAAGTPSPWRASEVLEKSRGYERELDVTAGLVVHEAIRAAWERGWSPTDLHEVARRRADGATVRYLDEAIVLQSRQYAAAALHPQWRAQLADISATVGPAGAEPQMWRWAVAQSVDERTAVTVVLSVLHLLDRLPAIAALLPLPGAHRHAPAVVAGVDEVDEKMLARVRALLAKAEATEYPDEAEALSAKAQALMARYSLQEAVIDHDRGRKSIATSRRIWIENPYVAAKVGVVQAVAQANRCRTVWIKNLGCVVVVGAETDLDLVGLLSTSLLVQASRAMLLAGRRHAVRGQTRTKSFRLSFLVAYASRIGERLGDASSSVTEEFRRDDRLLPVLAARNRAADEAFARLFPSTVACPLVGYDAVGTGAGRAAADTAVLDIRDAIAG</sequence>
<feature type="domain" description="DUF2786" evidence="2">
    <location>
        <begin position="233"/>
        <end position="271"/>
    </location>
</feature>
<evidence type="ECO:0000313" key="3">
    <source>
        <dbReference type="EMBL" id="BBX67487.1"/>
    </source>
</evidence>
<evidence type="ECO:0000259" key="2">
    <source>
        <dbReference type="Pfam" id="PF10979"/>
    </source>
</evidence>
<accession>A0A7I7M6H7</accession>
<dbReference type="EMBL" id="AP022574">
    <property type="protein sequence ID" value="BBX67487.1"/>
    <property type="molecule type" value="Genomic_DNA"/>
</dbReference>
<organism evidence="3 4">
    <name type="scientific">Mycolicibacterium psychrotolerans</name>
    <dbReference type="NCBI Taxonomy" id="216929"/>
    <lineage>
        <taxon>Bacteria</taxon>
        <taxon>Bacillati</taxon>
        <taxon>Actinomycetota</taxon>
        <taxon>Actinomycetes</taxon>
        <taxon>Mycobacteriales</taxon>
        <taxon>Mycobacteriaceae</taxon>
        <taxon>Mycolicibacterium</taxon>
    </lineage>
</organism>
<protein>
    <recommendedName>
        <fullName evidence="2">DUF2786 domain-containing protein</fullName>
    </recommendedName>
</protein>
<dbReference type="Pfam" id="PF10979">
    <property type="entry name" value="DUF2786"/>
    <property type="match status" value="1"/>
</dbReference>
<feature type="compositionally biased region" description="Basic and acidic residues" evidence="1">
    <location>
        <begin position="18"/>
        <end position="34"/>
    </location>
</feature>